<evidence type="ECO:0000259" key="3">
    <source>
        <dbReference type="Pfam" id="PF13193"/>
    </source>
</evidence>
<dbReference type="InterPro" id="IPR050237">
    <property type="entry name" value="ATP-dep_AMP-bd_enzyme"/>
</dbReference>
<evidence type="ECO:0000313" key="4">
    <source>
        <dbReference type="EMBL" id="RDJ26328.1"/>
    </source>
</evidence>
<proteinExistence type="predicted"/>
<dbReference type="EMBL" id="QQTP01000004">
    <property type="protein sequence ID" value="RDJ26328.1"/>
    <property type="molecule type" value="Genomic_DNA"/>
</dbReference>
<protein>
    <recommendedName>
        <fullName evidence="6">AMP-dependent synthetase/ligase domain-containing protein</fullName>
    </recommendedName>
</protein>
<evidence type="ECO:0000259" key="2">
    <source>
        <dbReference type="Pfam" id="PF00501"/>
    </source>
</evidence>
<comment type="caution">
    <text evidence="4">The sequence shown here is derived from an EMBL/GenBank/DDBJ whole genome shotgun (WGS) entry which is preliminary data.</text>
</comment>
<evidence type="ECO:0000256" key="1">
    <source>
        <dbReference type="SAM" id="MobiDB-lite"/>
    </source>
</evidence>
<evidence type="ECO:0000313" key="5">
    <source>
        <dbReference type="Proteomes" id="UP000255207"/>
    </source>
</evidence>
<dbReference type="InterPro" id="IPR025110">
    <property type="entry name" value="AMP-bd_C"/>
</dbReference>
<reference evidence="5" key="1">
    <citation type="submission" date="2018-07" db="EMBL/GenBank/DDBJ databases">
        <authorList>
            <person name="Safronova V.I."/>
            <person name="Chirak E.R."/>
            <person name="Sazanova A.L."/>
        </authorList>
    </citation>
    <scope>NUCLEOTIDE SEQUENCE [LARGE SCALE GENOMIC DNA]</scope>
    <source>
        <strain evidence="5">RCAM04685</strain>
    </source>
</reference>
<feature type="region of interest" description="Disordered" evidence="1">
    <location>
        <begin position="1"/>
        <end position="40"/>
    </location>
</feature>
<gene>
    <name evidence="4" type="ORF">DWE98_10930</name>
</gene>
<sequence>MDSLAAGQRPDRSRPRLRREAGTLAALDQPDQLPHQRQPVRRRVAVPPAQAHAVMTAGGLMPIPMGWRDELDRPIACRSDGELVSRRQFIADLNHNIGLLGQRPDEAAILSTANLYWFAVGLFALAACRKRTILAANDLPATLAGLTDHAGLLVGDREHAFSGVQHRLQRSDDARGTAWPEIALTAPICFFTSGSTGGPKRIDKELRHLVTEAEAISDLFAAQRAGFRSVCGTVPHHHAYGLAFRLVWPLISGIPFAEETPEFLEQALAELDIGAVFVTSPAHLHRLDGFAPLPSARRPACVLSAGAPLDGEAAQRAQELFGCAVTEIYGSTETGALASRLHDRSGEPWRPLPGVQLSQDPSGHASATAPHIPGGQAVLADHVRRRDDAGFDLLGRRDRVVKIEAKRVSLDEVEARLRELADVEDAIVIVRGHPARLAACVVPSGAGAGFLANEGAFRFNRRIRAALAIHLEAASLPRHWRFVEQLPRGALGKISQRDVETLFDE</sequence>
<dbReference type="SUPFAM" id="SSF56801">
    <property type="entry name" value="Acetyl-CoA synthetase-like"/>
    <property type="match status" value="1"/>
</dbReference>
<dbReference type="InterPro" id="IPR000873">
    <property type="entry name" value="AMP-dep_synth/lig_dom"/>
</dbReference>
<dbReference type="Gene3D" id="3.30.300.30">
    <property type="match status" value="1"/>
</dbReference>
<feature type="domain" description="AMP-dependent synthetase/ligase" evidence="2">
    <location>
        <begin position="190"/>
        <end position="352"/>
    </location>
</feature>
<evidence type="ECO:0008006" key="6">
    <source>
        <dbReference type="Google" id="ProtNLM"/>
    </source>
</evidence>
<dbReference type="PANTHER" id="PTHR43767">
    <property type="entry name" value="LONG-CHAIN-FATTY-ACID--COA LIGASE"/>
    <property type="match status" value="1"/>
</dbReference>
<dbReference type="Proteomes" id="UP000255207">
    <property type="component" value="Unassembled WGS sequence"/>
</dbReference>
<dbReference type="Pfam" id="PF13193">
    <property type="entry name" value="AMP-binding_C"/>
    <property type="match status" value="1"/>
</dbReference>
<dbReference type="Gene3D" id="3.40.50.12780">
    <property type="entry name" value="N-terminal domain of ligase-like"/>
    <property type="match status" value="1"/>
</dbReference>
<keyword evidence="5" id="KW-1185">Reference proteome</keyword>
<feature type="compositionally biased region" description="Basic and acidic residues" evidence="1">
    <location>
        <begin position="9"/>
        <end position="21"/>
    </location>
</feature>
<dbReference type="PANTHER" id="PTHR43767:SF10">
    <property type="entry name" value="SURFACTIN SYNTHASE SUBUNIT 1"/>
    <property type="match status" value="1"/>
</dbReference>
<accession>A0A370L838</accession>
<dbReference type="Pfam" id="PF00501">
    <property type="entry name" value="AMP-binding"/>
    <property type="match status" value="1"/>
</dbReference>
<organism evidence="4 5">
    <name type="scientific">Bosea caraganae</name>
    <dbReference type="NCBI Taxonomy" id="2763117"/>
    <lineage>
        <taxon>Bacteria</taxon>
        <taxon>Pseudomonadati</taxon>
        <taxon>Pseudomonadota</taxon>
        <taxon>Alphaproteobacteria</taxon>
        <taxon>Hyphomicrobiales</taxon>
        <taxon>Boseaceae</taxon>
        <taxon>Bosea</taxon>
    </lineage>
</organism>
<dbReference type="InterPro" id="IPR045851">
    <property type="entry name" value="AMP-bd_C_sf"/>
</dbReference>
<dbReference type="InterPro" id="IPR042099">
    <property type="entry name" value="ANL_N_sf"/>
</dbReference>
<dbReference type="GO" id="GO:0016877">
    <property type="term" value="F:ligase activity, forming carbon-sulfur bonds"/>
    <property type="evidence" value="ECO:0007669"/>
    <property type="project" value="UniProtKB-ARBA"/>
</dbReference>
<dbReference type="AlphaFoldDB" id="A0A370L838"/>
<feature type="domain" description="AMP-binding enzyme C-terminal" evidence="3">
    <location>
        <begin position="412"/>
        <end position="493"/>
    </location>
</feature>
<dbReference type="OrthoDB" id="9787658at2"/>
<name>A0A370L838_9HYPH</name>